<proteinExistence type="predicted"/>
<dbReference type="EMBL" id="CP089983">
    <property type="protein sequence ID" value="WXB04869.1"/>
    <property type="molecule type" value="Genomic_DNA"/>
</dbReference>
<dbReference type="Gene3D" id="3.40.50.300">
    <property type="entry name" value="P-loop containing nucleotide triphosphate hydrolases"/>
    <property type="match status" value="1"/>
</dbReference>
<dbReference type="Proteomes" id="UP001374803">
    <property type="component" value="Chromosome"/>
</dbReference>
<accession>A0ABZ2L1P9</accession>
<dbReference type="Gene3D" id="3.30.420.240">
    <property type="match status" value="1"/>
</dbReference>
<keyword evidence="2" id="KW-1185">Reference proteome</keyword>
<sequence length="474" mass="54214">MSKKSEEDLAAWLGTETGFISGICSYDGEPIRLEAYQTAFLNNRSRYRWITKARQIGFSFVMALESLARCHLRDGYSSVFVSYALSDATEKVLVARQVYEELPLAYQKKLITDSKTELAFESNRAHGRVSRIISVPSKAPRGKQGCVYLDELAHYQNDREVYRGSTALILRSNGQLTGCSTPLGRRGIFWEIAQQELRGYPHHVRQLVPWWLCTSFCVDVRTAAREAPHMPTAERVERFGRPSIIEQFESLPLEDFQQEFEALFIDETYSYYPYELILPCMSDDIVVYEDPTDVPAPVGRLVAGFDVGRRHDRSELAVFEEVEGRYTARMMRTFANVPFKEQEAEMRRVLKVLPIARMSIDRNGIGMHLAENLEREFPQVVPENSTNENKERWAIDLKILMQRRDVAMPRERVLIAQIHQIQKRILPSGKVSFDAERNANGHADKFWAVALACQKERTSTRSSGSTNVGVRIIG</sequence>
<dbReference type="InterPro" id="IPR027417">
    <property type="entry name" value="P-loop_NTPase"/>
</dbReference>
<evidence type="ECO:0000313" key="2">
    <source>
        <dbReference type="Proteomes" id="UP001374803"/>
    </source>
</evidence>
<evidence type="ECO:0008006" key="3">
    <source>
        <dbReference type="Google" id="ProtNLM"/>
    </source>
</evidence>
<evidence type="ECO:0000313" key="1">
    <source>
        <dbReference type="EMBL" id="WXB04869.1"/>
    </source>
</evidence>
<dbReference type="RefSeq" id="WP_394834512.1">
    <property type="nucleotide sequence ID" value="NZ_CP089929.1"/>
</dbReference>
<gene>
    <name evidence="1" type="ORF">LVJ94_49255</name>
</gene>
<reference evidence="1" key="1">
    <citation type="submission" date="2021-12" db="EMBL/GenBank/DDBJ databases">
        <title>Discovery of the Pendulisporaceae a myxobacterial family with distinct sporulation behavior and unique specialized metabolism.</title>
        <authorList>
            <person name="Garcia R."/>
            <person name="Popoff A."/>
            <person name="Bader C.D."/>
            <person name="Loehr J."/>
            <person name="Walesch S."/>
            <person name="Walt C."/>
            <person name="Boldt J."/>
            <person name="Bunk B."/>
            <person name="Haeckl F.J.F.P.J."/>
            <person name="Gunesch A.P."/>
            <person name="Birkelbach J."/>
            <person name="Nuebel U."/>
            <person name="Pietschmann T."/>
            <person name="Bach T."/>
            <person name="Mueller R."/>
        </authorList>
    </citation>
    <scope>NUCLEOTIDE SEQUENCE</scope>
    <source>
        <strain evidence="1">MSr11367</strain>
    </source>
</reference>
<organism evidence="1 2">
    <name type="scientific">Pendulispora rubella</name>
    <dbReference type="NCBI Taxonomy" id="2741070"/>
    <lineage>
        <taxon>Bacteria</taxon>
        <taxon>Pseudomonadati</taxon>
        <taxon>Myxococcota</taxon>
        <taxon>Myxococcia</taxon>
        <taxon>Myxococcales</taxon>
        <taxon>Sorangiineae</taxon>
        <taxon>Pendulisporaceae</taxon>
        <taxon>Pendulispora</taxon>
    </lineage>
</organism>
<protein>
    <recommendedName>
        <fullName evidence="3">Terminase large subunit gp17-like C-terminal domain-containing protein</fullName>
    </recommendedName>
</protein>
<name>A0ABZ2L1P9_9BACT</name>